<accession>A0A3E0I8U3</accession>
<keyword evidence="3" id="KW-1185">Reference proteome</keyword>
<dbReference type="Gene3D" id="3.40.50.880">
    <property type="match status" value="1"/>
</dbReference>
<evidence type="ECO:0000259" key="1">
    <source>
        <dbReference type="Pfam" id="PF06283"/>
    </source>
</evidence>
<dbReference type="InterPro" id="IPR029062">
    <property type="entry name" value="Class_I_gatase-like"/>
</dbReference>
<dbReference type="PANTHER" id="PTHR40469">
    <property type="entry name" value="SECRETED GLYCOSYL HYDROLASE"/>
    <property type="match status" value="1"/>
</dbReference>
<gene>
    <name evidence="2" type="ORF">BCF44_101179</name>
</gene>
<organism evidence="2 3">
    <name type="scientific">Kutzneria buriramensis</name>
    <dbReference type="NCBI Taxonomy" id="1045776"/>
    <lineage>
        <taxon>Bacteria</taxon>
        <taxon>Bacillati</taxon>
        <taxon>Actinomycetota</taxon>
        <taxon>Actinomycetes</taxon>
        <taxon>Pseudonocardiales</taxon>
        <taxon>Pseudonocardiaceae</taxon>
        <taxon>Kutzneria</taxon>
    </lineage>
</organism>
<dbReference type="Proteomes" id="UP000256269">
    <property type="component" value="Unassembled WGS sequence"/>
</dbReference>
<protein>
    <recommendedName>
        <fullName evidence="1">ThuA-like domain-containing protein</fullName>
    </recommendedName>
</protein>
<reference evidence="2 3" key="1">
    <citation type="submission" date="2018-08" db="EMBL/GenBank/DDBJ databases">
        <title>Genomic Encyclopedia of Archaeal and Bacterial Type Strains, Phase II (KMG-II): from individual species to whole genera.</title>
        <authorList>
            <person name="Goeker M."/>
        </authorList>
    </citation>
    <scope>NUCLEOTIDE SEQUENCE [LARGE SCALE GENOMIC DNA]</scope>
    <source>
        <strain evidence="2 3">DSM 45791</strain>
    </source>
</reference>
<dbReference type="AlphaFoldDB" id="A0A3E0I8U3"/>
<comment type="caution">
    <text evidence="2">The sequence shown here is derived from an EMBL/GenBank/DDBJ whole genome shotgun (WGS) entry which is preliminary data.</text>
</comment>
<dbReference type="PANTHER" id="PTHR40469:SF2">
    <property type="entry name" value="GALACTOSE-BINDING DOMAIN-LIKE SUPERFAMILY PROTEIN"/>
    <property type="match status" value="1"/>
</dbReference>
<sequence length="216" mass="24074">MRRALIVRGGWEGHNPVEATEMFRSGLTDTGFEVAVAEDLDVYTDAERLRATDLIVQCWSMGKLTPEQCDGLVTAVRKGTGFAGWHGGVVATFQDSPEYLRMVGGVFLHHPDGFLDYEVRINREHADHPIVAGLPDFTVHTEQYWMLSDSLNTVLATTEFGPPDGPATMPVAWTRNWGGGRIFFSAIGHRTEDLWDPAVYTMTHRGLVWASRQVVQ</sequence>
<feature type="domain" description="ThuA-like" evidence="1">
    <location>
        <begin position="3"/>
        <end position="210"/>
    </location>
</feature>
<proteinExistence type="predicted"/>
<name>A0A3E0I8U3_9PSEU</name>
<dbReference type="RefSeq" id="WP_246014759.1">
    <property type="nucleotide sequence ID" value="NZ_CP144375.1"/>
</dbReference>
<dbReference type="EMBL" id="QUNO01000001">
    <property type="protein sequence ID" value="REH55163.1"/>
    <property type="molecule type" value="Genomic_DNA"/>
</dbReference>
<evidence type="ECO:0000313" key="2">
    <source>
        <dbReference type="EMBL" id="REH55163.1"/>
    </source>
</evidence>
<dbReference type="InterPro" id="IPR029010">
    <property type="entry name" value="ThuA-like"/>
</dbReference>
<dbReference type="SUPFAM" id="SSF52317">
    <property type="entry name" value="Class I glutamine amidotransferase-like"/>
    <property type="match status" value="1"/>
</dbReference>
<evidence type="ECO:0000313" key="3">
    <source>
        <dbReference type="Proteomes" id="UP000256269"/>
    </source>
</evidence>
<dbReference type="Pfam" id="PF06283">
    <property type="entry name" value="ThuA"/>
    <property type="match status" value="1"/>
</dbReference>